<dbReference type="OrthoDB" id="9781005at2"/>
<dbReference type="InterPro" id="IPR036397">
    <property type="entry name" value="RNaseH_sf"/>
</dbReference>
<dbReference type="PANTHER" id="PTHR46889:SF4">
    <property type="entry name" value="TRANSPOSASE INSO FOR INSERTION SEQUENCE ELEMENT IS911B-RELATED"/>
    <property type="match status" value="1"/>
</dbReference>
<evidence type="ECO:0000313" key="2">
    <source>
        <dbReference type="EMBL" id="SHD75953.1"/>
    </source>
</evidence>
<dbReference type="InterPro" id="IPR050900">
    <property type="entry name" value="Transposase_IS3/IS150/IS904"/>
</dbReference>
<keyword evidence="3" id="KW-1185">Reference proteome</keyword>
<dbReference type="Gene3D" id="3.30.420.10">
    <property type="entry name" value="Ribonuclease H-like superfamily/Ribonuclease H"/>
    <property type="match status" value="1"/>
</dbReference>
<organism evidence="2 3">
    <name type="scientific">[Clostridium] ultunense Esp</name>
    <dbReference type="NCBI Taxonomy" id="1288971"/>
    <lineage>
        <taxon>Bacteria</taxon>
        <taxon>Bacillati</taxon>
        <taxon>Bacillota</taxon>
        <taxon>Tissierellia</taxon>
        <taxon>Tissierellales</taxon>
        <taxon>Tepidimicrobiaceae</taxon>
        <taxon>Schnuerera</taxon>
    </lineage>
</organism>
<dbReference type="Pfam" id="PF13683">
    <property type="entry name" value="rve_3"/>
    <property type="match status" value="1"/>
</dbReference>
<name>A0A1M4PKH9_9FIRM</name>
<dbReference type="GO" id="GO:0015074">
    <property type="term" value="P:DNA integration"/>
    <property type="evidence" value="ECO:0007669"/>
    <property type="project" value="InterPro"/>
</dbReference>
<evidence type="ECO:0000313" key="3">
    <source>
        <dbReference type="Proteomes" id="UP000245423"/>
    </source>
</evidence>
<dbReference type="SUPFAM" id="SSF53098">
    <property type="entry name" value="Ribonuclease H-like"/>
    <property type="match status" value="1"/>
</dbReference>
<dbReference type="RefSeq" id="WP_109840446.1">
    <property type="nucleotide sequence ID" value="NZ_LT669839.1"/>
</dbReference>
<feature type="domain" description="Integrase catalytic" evidence="1">
    <location>
        <begin position="17"/>
        <end position="79"/>
    </location>
</feature>
<dbReference type="EMBL" id="LT669839">
    <property type="protein sequence ID" value="SHD75953.1"/>
    <property type="molecule type" value="Genomic_DNA"/>
</dbReference>
<dbReference type="GO" id="GO:0003676">
    <property type="term" value="F:nucleic acid binding"/>
    <property type="evidence" value="ECO:0007669"/>
    <property type="project" value="InterPro"/>
</dbReference>
<proteinExistence type="predicted"/>
<dbReference type="InterPro" id="IPR012337">
    <property type="entry name" value="RNaseH-like_sf"/>
</dbReference>
<reference evidence="2 3" key="1">
    <citation type="submission" date="2016-11" db="EMBL/GenBank/DDBJ databases">
        <authorList>
            <person name="Manzoor S."/>
        </authorList>
    </citation>
    <scope>NUCLEOTIDE SEQUENCE [LARGE SCALE GENOMIC DNA]</scope>
    <source>
        <strain evidence="2">Clostridium ultunense strain Esp</strain>
    </source>
</reference>
<protein>
    <recommendedName>
        <fullName evidence="1">Integrase catalytic domain-containing protein</fullName>
    </recommendedName>
</protein>
<evidence type="ECO:0000259" key="1">
    <source>
        <dbReference type="Pfam" id="PF13683"/>
    </source>
</evidence>
<sequence length="93" mass="11278">MVHNLSAINLKTEIREHERIPFKTPNKNAHIEGIHRLLEDKCLSRYKFRSYIEAYEAVSEYIKSYNKVRIHSSLGYISPVEFYKRHWKEQQNR</sequence>
<dbReference type="Proteomes" id="UP000245423">
    <property type="component" value="Chromosome 1"/>
</dbReference>
<dbReference type="InterPro" id="IPR001584">
    <property type="entry name" value="Integrase_cat-core"/>
</dbReference>
<dbReference type="AlphaFoldDB" id="A0A1M4PKH9"/>
<gene>
    <name evidence="2" type="ORF">CUESP1_0568</name>
</gene>
<dbReference type="PANTHER" id="PTHR46889">
    <property type="entry name" value="TRANSPOSASE INSF FOR INSERTION SEQUENCE IS3B-RELATED"/>
    <property type="match status" value="1"/>
</dbReference>
<accession>A0A1M4PKH9</accession>